<protein>
    <submittedName>
        <fullName evidence="1">Jg9180 protein</fullName>
    </submittedName>
</protein>
<dbReference type="EMBL" id="CAKXAJ010026032">
    <property type="protein sequence ID" value="CAH2252290.1"/>
    <property type="molecule type" value="Genomic_DNA"/>
</dbReference>
<evidence type="ECO:0000313" key="2">
    <source>
        <dbReference type="Proteomes" id="UP000838756"/>
    </source>
</evidence>
<comment type="caution">
    <text evidence="1">The sequence shown here is derived from an EMBL/GenBank/DDBJ whole genome shotgun (WGS) entry which is preliminary data.</text>
</comment>
<accession>A0A8S4S4T5</accession>
<evidence type="ECO:0000313" key="1">
    <source>
        <dbReference type="EMBL" id="CAH2252290.1"/>
    </source>
</evidence>
<organism evidence="1 2">
    <name type="scientific">Pararge aegeria aegeria</name>
    <dbReference type="NCBI Taxonomy" id="348720"/>
    <lineage>
        <taxon>Eukaryota</taxon>
        <taxon>Metazoa</taxon>
        <taxon>Ecdysozoa</taxon>
        <taxon>Arthropoda</taxon>
        <taxon>Hexapoda</taxon>
        <taxon>Insecta</taxon>
        <taxon>Pterygota</taxon>
        <taxon>Neoptera</taxon>
        <taxon>Endopterygota</taxon>
        <taxon>Lepidoptera</taxon>
        <taxon>Glossata</taxon>
        <taxon>Ditrysia</taxon>
        <taxon>Papilionoidea</taxon>
        <taxon>Nymphalidae</taxon>
        <taxon>Satyrinae</taxon>
        <taxon>Satyrini</taxon>
        <taxon>Parargina</taxon>
        <taxon>Pararge</taxon>
    </lineage>
</organism>
<gene>
    <name evidence="1" type="primary">jg9180</name>
    <name evidence="1" type="ORF">PAEG_LOCUS22396</name>
</gene>
<sequence length="67" mass="7428">ILWRVGHAHIDKRVGGALSTQTGTQTGAKAGNEDRLLRQPARQLVQLRPDECIHGKGMRSVEETRVK</sequence>
<name>A0A8S4S4T5_9NEOP</name>
<reference evidence="1" key="1">
    <citation type="submission" date="2022-03" db="EMBL/GenBank/DDBJ databases">
        <authorList>
            <person name="Lindestad O."/>
        </authorList>
    </citation>
    <scope>NUCLEOTIDE SEQUENCE</scope>
</reference>
<dbReference type="AlphaFoldDB" id="A0A8S4S4T5"/>
<proteinExistence type="predicted"/>
<feature type="non-terminal residue" evidence="1">
    <location>
        <position position="1"/>
    </location>
</feature>
<dbReference type="Proteomes" id="UP000838756">
    <property type="component" value="Unassembled WGS sequence"/>
</dbReference>
<keyword evidence="2" id="KW-1185">Reference proteome</keyword>